<dbReference type="InterPro" id="IPR004175">
    <property type="entry name" value="RNA_CPDase"/>
</dbReference>
<protein>
    <recommendedName>
        <fullName evidence="2">RNA 2',3'-cyclic phosphodiesterase</fullName>
        <shortName evidence="2">RNA 2',3'-CPDase</shortName>
        <ecNumber evidence="2">3.1.4.58</ecNumber>
    </recommendedName>
</protein>
<proteinExistence type="inferred from homology"/>
<keyword evidence="1 2" id="KW-0378">Hydrolase</keyword>
<dbReference type="SUPFAM" id="SSF55144">
    <property type="entry name" value="LigT-like"/>
    <property type="match status" value="1"/>
</dbReference>
<dbReference type="InterPro" id="IPR014051">
    <property type="entry name" value="Phosphoesterase_HXTX"/>
</dbReference>
<keyword evidence="5" id="KW-1185">Reference proteome</keyword>
<feature type="short sequence motif" description="HXTX 2" evidence="2">
    <location>
        <begin position="117"/>
        <end position="120"/>
    </location>
</feature>
<dbReference type="PANTHER" id="PTHR35561">
    <property type="entry name" value="RNA 2',3'-CYCLIC PHOSPHODIESTERASE"/>
    <property type="match status" value="1"/>
</dbReference>
<feature type="short sequence motif" description="HXTX 1" evidence="2">
    <location>
        <begin position="36"/>
        <end position="39"/>
    </location>
</feature>
<reference evidence="4 5" key="1">
    <citation type="submission" date="2018-07" db="EMBL/GenBank/DDBJ databases">
        <title>Motiliproteus coralliicola sp. nov., a bacterium isolated from Coral.</title>
        <authorList>
            <person name="Wang G."/>
        </authorList>
    </citation>
    <scope>NUCLEOTIDE SEQUENCE [LARGE SCALE GENOMIC DNA]</scope>
    <source>
        <strain evidence="4 5">C34</strain>
    </source>
</reference>
<comment type="similarity">
    <text evidence="2">Belongs to the 2H phosphoesterase superfamily. ThpR family.</text>
</comment>
<dbReference type="Gene3D" id="3.90.1140.10">
    <property type="entry name" value="Cyclic phosphodiesterase"/>
    <property type="match status" value="1"/>
</dbReference>
<evidence type="ECO:0000313" key="4">
    <source>
        <dbReference type="EMBL" id="RDE22648.1"/>
    </source>
</evidence>
<organism evidence="4 5">
    <name type="scientific">Motiliproteus coralliicola</name>
    <dbReference type="NCBI Taxonomy" id="2283196"/>
    <lineage>
        <taxon>Bacteria</taxon>
        <taxon>Pseudomonadati</taxon>
        <taxon>Pseudomonadota</taxon>
        <taxon>Gammaproteobacteria</taxon>
        <taxon>Oceanospirillales</taxon>
        <taxon>Oceanospirillaceae</taxon>
        <taxon>Motiliproteus</taxon>
    </lineage>
</organism>
<evidence type="ECO:0000313" key="5">
    <source>
        <dbReference type="Proteomes" id="UP000253769"/>
    </source>
</evidence>
<comment type="caution">
    <text evidence="4">The sequence shown here is derived from an EMBL/GenBank/DDBJ whole genome shotgun (WGS) entry which is preliminary data.</text>
</comment>
<feature type="active site" description="Proton donor" evidence="2">
    <location>
        <position position="36"/>
    </location>
</feature>
<dbReference type="GO" id="GO:0004113">
    <property type="term" value="F:2',3'-cyclic-nucleotide 3'-phosphodiesterase activity"/>
    <property type="evidence" value="ECO:0007669"/>
    <property type="project" value="InterPro"/>
</dbReference>
<dbReference type="OrthoDB" id="7061261at2"/>
<evidence type="ECO:0000256" key="1">
    <source>
        <dbReference type="ARBA" id="ARBA00022801"/>
    </source>
</evidence>
<dbReference type="Proteomes" id="UP000253769">
    <property type="component" value="Unassembled WGS sequence"/>
</dbReference>
<dbReference type="Pfam" id="PF02834">
    <property type="entry name" value="LigT_PEase"/>
    <property type="match status" value="1"/>
</dbReference>
<accession>A0A369WKQ2</accession>
<comment type="function">
    <text evidence="2">Hydrolyzes RNA 2',3'-cyclic phosphodiester to an RNA 2'-phosphomonoester.</text>
</comment>
<feature type="active site" description="Proton acceptor" evidence="2">
    <location>
        <position position="117"/>
    </location>
</feature>
<dbReference type="NCBIfam" id="TIGR02258">
    <property type="entry name" value="2_5_ligase"/>
    <property type="match status" value="1"/>
</dbReference>
<evidence type="ECO:0000256" key="2">
    <source>
        <dbReference type="HAMAP-Rule" id="MF_01940"/>
    </source>
</evidence>
<dbReference type="HAMAP" id="MF_01940">
    <property type="entry name" value="RNA_CPDase"/>
    <property type="match status" value="1"/>
</dbReference>
<dbReference type="PANTHER" id="PTHR35561:SF1">
    <property type="entry name" value="RNA 2',3'-CYCLIC PHOSPHODIESTERASE"/>
    <property type="match status" value="1"/>
</dbReference>
<comment type="catalytic activity">
    <reaction evidence="2">
        <text>a 3'-end 2',3'-cyclophospho-ribonucleotide-RNA + H2O = a 3'-end 2'-phospho-ribonucleotide-RNA + H(+)</text>
        <dbReference type="Rhea" id="RHEA:11828"/>
        <dbReference type="Rhea" id="RHEA-COMP:10464"/>
        <dbReference type="Rhea" id="RHEA-COMP:17353"/>
        <dbReference type="ChEBI" id="CHEBI:15377"/>
        <dbReference type="ChEBI" id="CHEBI:15378"/>
        <dbReference type="ChEBI" id="CHEBI:83064"/>
        <dbReference type="ChEBI" id="CHEBI:173113"/>
        <dbReference type="EC" id="3.1.4.58"/>
    </reaction>
</comment>
<name>A0A369WKQ2_9GAMM</name>
<dbReference type="AlphaFoldDB" id="A0A369WKQ2"/>
<feature type="domain" description="Phosphoesterase HXTX" evidence="3">
    <location>
        <begin position="7"/>
        <end position="77"/>
    </location>
</feature>
<gene>
    <name evidence="4" type="primary">thpR</name>
    <name evidence="4" type="ORF">DV711_08675</name>
</gene>
<dbReference type="EMBL" id="QQOH01000002">
    <property type="protein sequence ID" value="RDE22648.1"/>
    <property type="molecule type" value="Genomic_DNA"/>
</dbReference>
<sequence>MRLFTAIEPPVQLLPQLTKLCQGVPSIRWSDPNQLHLTLVFIGEVPDTQLKPISEALGQIEFATFELRCRRIGLFRSGSLWLGVEPCQPLQQLQQKQQRILQRFPSIRIRSRRFLPHWTLGRFRRQQRPDLSSYIERNQDLDINIPVDRYILKSSRLLEQGAQHRSEYEYLAE</sequence>
<dbReference type="InterPro" id="IPR009097">
    <property type="entry name" value="Cyclic_Pdiesterase"/>
</dbReference>
<dbReference type="EC" id="3.1.4.58" evidence="2"/>
<evidence type="ECO:0000259" key="3">
    <source>
        <dbReference type="Pfam" id="PF02834"/>
    </source>
</evidence>
<dbReference type="RefSeq" id="WP_114695281.1">
    <property type="nucleotide sequence ID" value="NZ_QQOH01000002.1"/>
</dbReference>
<dbReference type="GO" id="GO:0008664">
    <property type="term" value="F:RNA 2',3'-cyclic 3'-phosphodiesterase activity"/>
    <property type="evidence" value="ECO:0007669"/>
    <property type="project" value="UniProtKB-EC"/>
</dbReference>